<dbReference type="AlphaFoldDB" id="A0A2N2F3Z4"/>
<name>A0A2N2F3Z4_9BACT</name>
<comment type="caution">
    <text evidence="1">The sequence shown here is derived from an EMBL/GenBank/DDBJ whole genome shotgun (WGS) entry which is preliminary data.</text>
</comment>
<organism evidence="1 2">
    <name type="scientific">Candidatus Dojkabacteria bacterium HGW-Dojkabacteria-1</name>
    <dbReference type="NCBI Taxonomy" id="2013761"/>
    <lineage>
        <taxon>Bacteria</taxon>
        <taxon>Candidatus Dojkabacteria</taxon>
    </lineage>
</organism>
<proteinExistence type="predicted"/>
<dbReference type="Proteomes" id="UP000233417">
    <property type="component" value="Unassembled WGS sequence"/>
</dbReference>
<accession>A0A2N2F3Z4</accession>
<gene>
    <name evidence="1" type="ORF">CVU76_02505</name>
</gene>
<sequence>MANELEKYNENILHEYSDAIYIDPRTELPEGFPDISEHLKHLGDEPLDVFTALEYMRVAFPGGEIEYFENNQEGYPKGLPLINRIVIYGITSEPGVRARNTKGFDTHILFDLIQGDEVSNLSDDDWKNYYRLESGALIKVTVMEPEQKNVKSWWNSGNI</sequence>
<evidence type="ECO:0000313" key="2">
    <source>
        <dbReference type="Proteomes" id="UP000233417"/>
    </source>
</evidence>
<protein>
    <submittedName>
        <fullName evidence="1">Uncharacterized protein</fullName>
    </submittedName>
</protein>
<reference evidence="1 2" key="1">
    <citation type="journal article" date="2017" name="ISME J.">
        <title>Potential for microbial H2 and metal transformations associated with novel bacteria and archaea in deep terrestrial subsurface sediments.</title>
        <authorList>
            <person name="Hernsdorf A.W."/>
            <person name="Amano Y."/>
            <person name="Miyakawa K."/>
            <person name="Ise K."/>
            <person name="Suzuki Y."/>
            <person name="Anantharaman K."/>
            <person name="Probst A."/>
            <person name="Burstein D."/>
            <person name="Thomas B.C."/>
            <person name="Banfield J.F."/>
        </authorList>
    </citation>
    <scope>NUCLEOTIDE SEQUENCE [LARGE SCALE GENOMIC DNA]</scope>
    <source>
        <strain evidence="1">HGW-Dojkabacteria-1</strain>
    </source>
</reference>
<evidence type="ECO:0000313" key="1">
    <source>
        <dbReference type="EMBL" id="PKN02873.1"/>
    </source>
</evidence>
<dbReference type="EMBL" id="PHAO01000001">
    <property type="protein sequence ID" value="PKN02873.1"/>
    <property type="molecule type" value="Genomic_DNA"/>
</dbReference>